<evidence type="ECO:0000313" key="5">
    <source>
        <dbReference type="Proteomes" id="UP001622612"/>
    </source>
</evidence>
<dbReference type="Gene3D" id="3.20.20.70">
    <property type="entry name" value="Aldolase class I"/>
    <property type="match status" value="1"/>
</dbReference>
<dbReference type="EMBL" id="CP088155">
    <property type="protein sequence ID" value="WYM97592.1"/>
    <property type="molecule type" value="Genomic_DNA"/>
</dbReference>
<dbReference type="Pfam" id="PF00121">
    <property type="entry name" value="TIM"/>
    <property type="match status" value="1"/>
</dbReference>
<dbReference type="InterPro" id="IPR035990">
    <property type="entry name" value="TIM_sf"/>
</dbReference>
<evidence type="ECO:0000256" key="2">
    <source>
        <dbReference type="ARBA" id="ARBA00023235"/>
    </source>
</evidence>
<comment type="catalytic activity">
    <reaction evidence="3">
        <text>D-glyceraldehyde 3-phosphate = dihydroxyacetone phosphate</text>
        <dbReference type="Rhea" id="RHEA:18585"/>
        <dbReference type="ChEBI" id="CHEBI:57642"/>
        <dbReference type="ChEBI" id="CHEBI:59776"/>
        <dbReference type="EC" id="5.3.1.1"/>
    </reaction>
</comment>
<keyword evidence="3" id="KW-0324">Glycolysis</keyword>
<keyword evidence="3" id="KW-0963">Cytoplasm</keyword>
<comment type="similarity">
    <text evidence="1 3">Belongs to the triosephosphate isomerase family.</text>
</comment>
<gene>
    <name evidence="4" type="ORF">LQ356_01700</name>
</gene>
<comment type="subunit">
    <text evidence="3">Homodimer.</text>
</comment>
<reference evidence="4" key="1">
    <citation type="submission" date="2021-11" db="EMBL/GenBank/DDBJ databases">
        <title>The first genome sequence of unculturable Mycoplasma faucium obtained by de novo assembly of metagenomic reads.</title>
        <authorList>
            <person name="Sabat A.J."/>
            <person name="Bathoorn E."/>
            <person name="Akkerboom V."/>
            <person name="Friedrich A.W."/>
        </authorList>
    </citation>
    <scope>NUCLEOTIDE SEQUENCE [LARGE SCALE GENOMIC DNA]</scope>
    <source>
        <strain evidence="4">UMCG-MFM1</strain>
    </source>
</reference>
<comment type="subcellular location">
    <subcellularLocation>
        <location evidence="3">Cytoplasm</location>
    </subcellularLocation>
</comment>
<evidence type="ECO:0000313" key="4">
    <source>
        <dbReference type="EMBL" id="WYM97592.1"/>
    </source>
</evidence>
<sequence length="242" mass="27708">MNKKYYVIANFKMNLTYNQTKEYLNNFSTIYKLENQNLYLGFALSPDITSLGQIYKNSNLKIGTQNISEFEKGSYTGECSILNCIDNNINFAIIGHYERKHYFQETLLKINKKISLCQKYNILPIVCVGESLEEFMSGRTIEALESQLLTIKRNLVEKNIILSYEPIYAIGNGKTPEYKHILKVVNFIKTFFNNSIPVLYGGSVNALNINELSKIKSLDGFLVGNASLEYKSFNNLINLIKK</sequence>
<protein>
    <recommendedName>
        <fullName evidence="3">Triosephosphate isomerase</fullName>
        <ecNumber evidence="3">5.3.1.1</ecNumber>
    </recommendedName>
</protein>
<dbReference type="CDD" id="cd00311">
    <property type="entry name" value="TIM"/>
    <property type="match status" value="1"/>
</dbReference>
<evidence type="ECO:0000256" key="1">
    <source>
        <dbReference type="ARBA" id="ARBA00007422"/>
    </source>
</evidence>
<dbReference type="PROSITE" id="PS51440">
    <property type="entry name" value="TIM_2"/>
    <property type="match status" value="1"/>
</dbReference>
<dbReference type="PANTHER" id="PTHR21139:SF42">
    <property type="entry name" value="TRIOSEPHOSPHATE ISOMERASE"/>
    <property type="match status" value="1"/>
</dbReference>
<keyword evidence="2 3" id="KW-0413">Isomerase</keyword>
<comment type="pathway">
    <text evidence="3">Carbohydrate degradation; glycolysis; D-glyceraldehyde 3-phosphate from glycerone phosphate: step 1/1.</text>
</comment>
<accession>A0ABZ2TMG2</accession>
<dbReference type="EC" id="5.3.1.1" evidence="3"/>
<name>A0ABZ2TMG2_9BACT</name>
<keyword evidence="5" id="KW-1185">Reference proteome</keyword>
<proteinExistence type="inferred from homology"/>
<comment type="pathway">
    <text evidence="3">Carbohydrate biosynthesis; gluconeogenesis.</text>
</comment>
<evidence type="ECO:0000256" key="3">
    <source>
        <dbReference type="RuleBase" id="RU363013"/>
    </source>
</evidence>
<dbReference type="Proteomes" id="UP001622612">
    <property type="component" value="Chromosome"/>
</dbReference>
<dbReference type="PANTHER" id="PTHR21139">
    <property type="entry name" value="TRIOSEPHOSPHATE ISOMERASE"/>
    <property type="match status" value="1"/>
</dbReference>
<organism evidence="4 5">
    <name type="scientific">Metamycoplasma faucium</name>
    <dbReference type="NCBI Taxonomy" id="56142"/>
    <lineage>
        <taxon>Bacteria</taxon>
        <taxon>Bacillati</taxon>
        <taxon>Mycoplasmatota</taxon>
        <taxon>Mycoplasmoidales</taxon>
        <taxon>Metamycoplasmataceae</taxon>
        <taxon>Metamycoplasma</taxon>
    </lineage>
</organism>
<dbReference type="InterPro" id="IPR013785">
    <property type="entry name" value="Aldolase_TIM"/>
</dbReference>
<dbReference type="GO" id="GO:0016853">
    <property type="term" value="F:isomerase activity"/>
    <property type="evidence" value="ECO:0007669"/>
    <property type="project" value="UniProtKB-KW"/>
</dbReference>
<keyword evidence="3" id="KW-0312">Gluconeogenesis</keyword>
<dbReference type="SUPFAM" id="SSF51351">
    <property type="entry name" value="Triosephosphate isomerase (TIM)"/>
    <property type="match status" value="1"/>
</dbReference>
<dbReference type="InterPro" id="IPR000652">
    <property type="entry name" value="Triosephosphate_isomerase"/>
</dbReference>
<dbReference type="RefSeq" id="WP_405312132.1">
    <property type="nucleotide sequence ID" value="NZ_CP088155.1"/>
</dbReference>